<feature type="chain" id="PRO_5006411785" description="Lipoprotein" evidence="2">
    <location>
        <begin position="28"/>
        <end position="257"/>
    </location>
</feature>
<evidence type="ECO:0000256" key="2">
    <source>
        <dbReference type="SAM" id="SignalP"/>
    </source>
</evidence>
<accession>A0A0R1UK04</accession>
<dbReference type="PROSITE" id="PS51257">
    <property type="entry name" value="PROKAR_LIPOPROTEIN"/>
    <property type="match status" value="1"/>
</dbReference>
<feature type="region of interest" description="Disordered" evidence="1">
    <location>
        <begin position="31"/>
        <end position="71"/>
    </location>
</feature>
<organism evidence="3 4">
    <name type="scientific">Limosilactobacillus ingluviei DSM 15946</name>
    <dbReference type="NCBI Taxonomy" id="1423760"/>
    <lineage>
        <taxon>Bacteria</taxon>
        <taxon>Bacillati</taxon>
        <taxon>Bacillota</taxon>
        <taxon>Bacilli</taxon>
        <taxon>Lactobacillales</taxon>
        <taxon>Lactobacillaceae</taxon>
        <taxon>Limosilactobacillus</taxon>
    </lineage>
</organism>
<evidence type="ECO:0008006" key="5">
    <source>
        <dbReference type="Google" id="ProtNLM"/>
    </source>
</evidence>
<dbReference type="Proteomes" id="UP000050816">
    <property type="component" value="Unassembled WGS sequence"/>
</dbReference>
<reference evidence="3 4" key="1">
    <citation type="journal article" date="2015" name="Genome Announc.">
        <title>Expanding the biotechnology potential of lactobacilli through comparative genomics of 213 strains and associated genera.</title>
        <authorList>
            <person name="Sun Z."/>
            <person name="Harris H.M."/>
            <person name="McCann A."/>
            <person name="Guo C."/>
            <person name="Argimon S."/>
            <person name="Zhang W."/>
            <person name="Yang X."/>
            <person name="Jeffery I.B."/>
            <person name="Cooney J.C."/>
            <person name="Kagawa T.F."/>
            <person name="Liu W."/>
            <person name="Song Y."/>
            <person name="Salvetti E."/>
            <person name="Wrobel A."/>
            <person name="Rasinkangas P."/>
            <person name="Parkhill J."/>
            <person name="Rea M.C."/>
            <person name="O'Sullivan O."/>
            <person name="Ritari J."/>
            <person name="Douillard F.P."/>
            <person name="Paul Ross R."/>
            <person name="Yang R."/>
            <person name="Briner A.E."/>
            <person name="Felis G.E."/>
            <person name="de Vos W.M."/>
            <person name="Barrangou R."/>
            <person name="Klaenhammer T.R."/>
            <person name="Caufield P.W."/>
            <person name="Cui Y."/>
            <person name="Zhang H."/>
            <person name="O'Toole P.W."/>
        </authorList>
    </citation>
    <scope>NUCLEOTIDE SEQUENCE [LARGE SCALE GENOMIC DNA]</scope>
    <source>
        <strain evidence="3 4">DSM 15946</strain>
    </source>
</reference>
<dbReference type="PATRIC" id="fig|1423760.3.peg.1619"/>
<dbReference type="AlphaFoldDB" id="A0A0R1UK04"/>
<feature type="compositionally biased region" description="Low complexity" evidence="1">
    <location>
        <begin position="31"/>
        <end position="47"/>
    </location>
</feature>
<evidence type="ECO:0000256" key="1">
    <source>
        <dbReference type="SAM" id="MobiDB-lite"/>
    </source>
</evidence>
<sequence>MMIMRKEFKLLFSTVAMAALLAGCGQAATTSSKKAASSSSPAPTSQTTKKHADHTVAKAAEAPTAVATTPAATTTPAAPMMLKAASQAPATYTPVTKTLTVNTPAATKVATQQTANQAVPTPTKATTTLAADQLTLNQKFGLYTWYTSKHVTNEALPVTDRPLSVTIMNESSVLAPLPNGTNNTYYQVYGSTADNGEWVNYYAQSKDVAGSDKSVYLYKGNQWNQYQLNDMVNTANQEQAGAYVNQVANNVQVHDER</sequence>
<name>A0A0R1UK04_9LACO</name>
<protein>
    <recommendedName>
        <fullName evidence="5">Lipoprotein</fullName>
    </recommendedName>
</protein>
<dbReference type="EMBL" id="AZFK01000042">
    <property type="protein sequence ID" value="KRL89707.1"/>
    <property type="molecule type" value="Genomic_DNA"/>
</dbReference>
<proteinExistence type="predicted"/>
<evidence type="ECO:0000313" key="3">
    <source>
        <dbReference type="EMBL" id="KRL89707.1"/>
    </source>
</evidence>
<keyword evidence="2" id="KW-0732">Signal</keyword>
<feature type="signal peptide" evidence="2">
    <location>
        <begin position="1"/>
        <end position="27"/>
    </location>
</feature>
<comment type="caution">
    <text evidence="3">The sequence shown here is derived from an EMBL/GenBank/DDBJ whole genome shotgun (WGS) entry which is preliminary data.</text>
</comment>
<evidence type="ECO:0000313" key="4">
    <source>
        <dbReference type="Proteomes" id="UP000050816"/>
    </source>
</evidence>
<gene>
    <name evidence="3" type="ORF">FC43_GL001547</name>
</gene>
<feature type="compositionally biased region" description="Low complexity" evidence="1">
    <location>
        <begin position="57"/>
        <end position="71"/>
    </location>
</feature>